<evidence type="ECO:0000256" key="1">
    <source>
        <dbReference type="SAM" id="MobiDB-lite"/>
    </source>
</evidence>
<feature type="region of interest" description="Disordered" evidence="1">
    <location>
        <begin position="64"/>
        <end position="90"/>
    </location>
</feature>
<organism evidence="2 3">
    <name type="scientific">Xanthoceras sorbifolium</name>
    <dbReference type="NCBI Taxonomy" id="99658"/>
    <lineage>
        <taxon>Eukaryota</taxon>
        <taxon>Viridiplantae</taxon>
        <taxon>Streptophyta</taxon>
        <taxon>Embryophyta</taxon>
        <taxon>Tracheophyta</taxon>
        <taxon>Spermatophyta</taxon>
        <taxon>Magnoliopsida</taxon>
        <taxon>eudicotyledons</taxon>
        <taxon>Gunneridae</taxon>
        <taxon>Pentapetalae</taxon>
        <taxon>rosids</taxon>
        <taxon>malvids</taxon>
        <taxon>Sapindales</taxon>
        <taxon>Sapindaceae</taxon>
        <taxon>Xanthoceroideae</taxon>
        <taxon>Xanthoceras</taxon>
    </lineage>
</organism>
<accession>A0ABQ8HT57</accession>
<evidence type="ECO:0000313" key="2">
    <source>
        <dbReference type="EMBL" id="KAH7567560.1"/>
    </source>
</evidence>
<feature type="compositionally biased region" description="Polar residues" evidence="1">
    <location>
        <begin position="1"/>
        <end position="12"/>
    </location>
</feature>
<feature type="compositionally biased region" description="Low complexity" evidence="1">
    <location>
        <begin position="77"/>
        <end position="86"/>
    </location>
</feature>
<dbReference type="PANTHER" id="PTHR33696:SF3">
    <property type="entry name" value="FLZ-TYPE DOMAIN-CONTAINING PROTEIN"/>
    <property type="match status" value="1"/>
</dbReference>
<comment type="caution">
    <text evidence="2">The sequence shown here is derived from an EMBL/GenBank/DDBJ whole genome shotgun (WGS) entry which is preliminary data.</text>
</comment>
<proteinExistence type="predicted"/>
<sequence>MNQSNKVHSQLGNVPFSWENEPGVSKTTNRLGCPNEGHRPLKLPPPPCLTESARVSVHDIQIPLPPCTFQQRPPPSRSSSRKGSSGTELEDPFLVALKECTKSSTTAGKGKLSAAGLKKKGLFNFYSCKHSCSVNVDDNLVKISQLPYKKNDEG</sequence>
<dbReference type="PANTHER" id="PTHR33696">
    <property type="entry name" value="T22J18.15-RELATED"/>
    <property type="match status" value="1"/>
</dbReference>
<name>A0ABQ8HT57_9ROSI</name>
<keyword evidence="3" id="KW-1185">Reference proteome</keyword>
<dbReference type="Proteomes" id="UP000827721">
    <property type="component" value="Unassembled WGS sequence"/>
</dbReference>
<protein>
    <submittedName>
        <fullName evidence="2">Uncharacterized protein</fullName>
    </submittedName>
</protein>
<dbReference type="EMBL" id="JAFEMO010000007">
    <property type="protein sequence ID" value="KAH7567560.1"/>
    <property type="molecule type" value="Genomic_DNA"/>
</dbReference>
<feature type="region of interest" description="Disordered" evidence="1">
    <location>
        <begin position="1"/>
        <end position="47"/>
    </location>
</feature>
<reference evidence="2 3" key="1">
    <citation type="submission" date="2021-02" db="EMBL/GenBank/DDBJ databases">
        <title>Plant Genome Project.</title>
        <authorList>
            <person name="Zhang R.-G."/>
        </authorList>
    </citation>
    <scope>NUCLEOTIDE SEQUENCE [LARGE SCALE GENOMIC DNA]</scope>
    <source>
        <tissue evidence="2">Leaves</tissue>
    </source>
</reference>
<gene>
    <name evidence="2" type="ORF">JRO89_XS07G0092900</name>
</gene>
<evidence type="ECO:0000313" key="3">
    <source>
        <dbReference type="Proteomes" id="UP000827721"/>
    </source>
</evidence>